<feature type="binding site" evidence="5">
    <location>
        <begin position="119"/>
        <end position="121"/>
    </location>
    <ligand>
        <name>biotin</name>
        <dbReference type="ChEBI" id="CHEBI:57586"/>
    </ligand>
</feature>
<dbReference type="Pfam" id="PF08279">
    <property type="entry name" value="HTH_11"/>
    <property type="match status" value="1"/>
</dbReference>
<sequence>MTKQIVLKLLREHTEEFLSGEAISRQAGVSRAAVWKAVEQLRQEGYGIESVPNRGYRLTRVTARLRPEELSEQFRDRRIGRELLYFDTIDSTNNELKRRAVSGTVDGTVILADQQTGGRGRRGRSFVSPAGKGLYLSAALRPQCPLSEISTLTAWTAVALCDAVEAACGVRPGIKWPNDLVLNRKKLCGILTELEWEVESGEFSCVIIGAGINVSQDEADFGPEVAPIAISLAQALGTAPDRTELAAQVLRALNALYDDFPAQNAAYLECFRRDCLTVGNPIKVISGAGERIGTATGISDDFGLTVRWEDGSTETLTSGEVSVRGLYDYV</sequence>
<dbReference type="InterPro" id="IPR030855">
    <property type="entry name" value="Bifunct_BirA"/>
</dbReference>
<dbReference type="AlphaFoldDB" id="A0A923MG05"/>
<protein>
    <recommendedName>
        <fullName evidence="5">Bifunctional ligase/repressor BirA</fullName>
    </recommendedName>
    <alternativeName>
        <fullName evidence="5">Biotin--[acetyl-CoA-carboxylase] ligase</fullName>
        <ecNumber evidence="5">6.3.4.15</ecNumber>
    </alternativeName>
    <alternativeName>
        <fullName evidence="5">Biotin--protein ligase</fullName>
    </alternativeName>
    <alternativeName>
        <fullName evidence="5">Biotin-[acetyl-CoA carboxylase] synthetase</fullName>
    </alternativeName>
</protein>
<dbReference type="PANTHER" id="PTHR12835">
    <property type="entry name" value="BIOTIN PROTEIN LIGASE"/>
    <property type="match status" value="1"/>
</dbReference>
<keyword evidence="8" id="KW-1185">Reference proteome</keyword>
<dbReference type="GO" id="GO:0009249">
    <property type="term" value="P:protein lipoylation"/>
    <property type="evidence" value="ECO:0007669"/>
    <property type="project" value="UniProtKB-ARBA"/>
</dbReference>
<evidence type="ECO:0000256" key="1">
    <source>
        <dbReference type="ARBA" id="ARBA00022598"/>
    </source>
</evidence>
<comment type="catalytic activity">
    <reaction evidence="5">
        <text>biotin + L-lysyl-[protein] + ATP = N(6)-biotinyl-L-lysyl-[protein] + AMP + diphosphate + H(+)</text>
        <dbReference type="Rhea" id="RHEA:11756"/>
        <dbReference type="Rhea" id="RHEA-COMP:9752"/>
        <dbReference type="Rhea" id="RHEA-COMP:10505"/>
        <dbReference type="ChEBI" id="CHEBI:15378"/>
        <dbReference type="ChEBI" id="CHEBI:29969"/>
        <dbReference type="ChEBI" id="CHEBI:30616"/>
        <dbReference type="ChEBI" id="CHEBI:33019"/>
        <dbReference type="ChEBI" id="CHEBI:57586"/>
        <dbReference type="ChEBI" id="CHEBI:83144"/>
        <dbReference type="ChEBI" id="CHEBI:456215"/>
        <dbReference type="EC" id="6.3.4.15"/>
    </reaction>
</comment>
<dbReference type="InterPro" id="IPR004143">
    <property type="entry name" value="BPL_LPL_catalytic"/>
</dbReference>
<keyword evidence="3 5" id="KW-0067">ATP-binding</keyword>
<organism evidence="7 8">
    <name type="scientific">Dysosmobacter segnis</name>
    <dbReference type="NCBI Taxonomy" id="2763042"/>
    <lineage>
        <taxon>Bacteria</taxon>
        <taxon>Bacillati</taxon>
        <taxon>Bacillota</taxon>
        <taxon>Clostridia</taxon>
        <taxon>Eubacteriales</taxon>
        <taxon>Oscillospiraceae</taxon>
        <taxon>Dysosmobacter</taxon>
    </lineage>
</organism>
<dbReference type="RefSeq" id="WP_187013272.1">
    <property type="nucleotide sequence ID" value="NZ_JACOQI010000001.1"/>
</dbReference>
<dbReference type="EC" id="6.3.4.15" evidence="5"/>
<comment type="function">
    <text evidence="5">Acts both as a biotin--[acetyl-CoA-carboxylase] ligase and a repressor.</text>
</comment>
<evidence type="ECO:0000256" key="5">
    <source>
        <dbReference type="HAMAP-Rule" id="MF_00978"/>
    </source>
</evidence>
<dbReference type="Gene3D" id="3.30.930.10">
    <property type="entry name" value="Bira Bifunctional Protein, Domain 2"/>
    <property type="match status" value="1"/>
</dbReference>
<dbReference type="PANTHER" id="PTHR12835:SF5">
    <property type="entry name" value="BIOTIN--PROTEIN LIGASE"/>
    <property type="match status" value="1"/>
</dbReference>
<dbReference type="InterPro" id="IPR008988">
    <property type="entry name" value="Transcriptional_repressor_C"/>
</dbReference>
<keyword evidence="4 5" id="KW-0092">Biotin</keyword>
<keyword evidence="2 5" id="KW-0547">Nucleotide-binding</keyword>
<dbReference type="Proteomes" id="UP000620327">
    <property type="component" value="Unassembled WGS sequence"/>
</dbReference>
<dbReference type="GO" id="GO:0006355">
    <property type="term" value="P:regulation of DNA-templated transcription"/>
    <property type="evidence" value="ECO:0007669"/>
    <property type="project" value="UniProtKB-UniRule"/>
</dbReference>
<dbReference type="GO" id="GO:0004077">
    <property type="term" value="F:biotin--[biotin carboxyl-carrier protein] ligase activity"/>
    <property type="evidence" value="ECO:0007669"/>
    <property type="project" value="UniProtKB-UniRule"/>
</dbReference>
<evidence type="ECO:0000256" key="3">
    <source>
        <dbReference type="ARBA" id="ARBA00022840"/>
    </source>
</evidence>
<dbReference type="PROSITE" id="PS51733">
    <property type="entry name" value="BPL_LPL_CATALYTIC"/>
    <property type="match status" value="1"/>
</dbReference>
<evidence type="ECO:0000256" key="4">
    <source>
        <dbReference type="ARBA" id="ARBA00023267"/>
    </source>
</evidence>
<dbReference type="GO" id="GO:0005737">
    <property type="term" value="C:cytoplasm"/>
    <property type="evidence" value="ECO:0007669"/>
    <property type="project" value="TreeGrafter"/>
</dbReference>
<dbReference type="InterPro" id="IPR004408">
    <property type="entry name" value="Biotin_CoA_COase_ligase"/>
</dbReference>
<reference evidence="7" key="1">
    <citation type="submission" date="2020-08" db="EMBL/GenBank/DDBJ databases">
        <title>Genome public.</title>
        <authorList>
            <person name="Liu C."/>
            <person name="Sun Q."/>
        </authorList>
    </citation>
    <scope>NUCLEOTIDE SEQUENCE</scope>
    <source>
        <strain evidence="7">BX15</strain>
    </source>
</reference>
<dbReference type="SUPFAM" id="SSF55681">
    <property type="entry name" value="Class II aaRS and biotin synthetases"/>
    <property type="match status" value="1"/>
</dbReference>
<dbReference type="InterPro" id="IPR036388">
    <property type="entry name" value="WH-like_DNA-bd_sf"/>
</dbReference>
<evidence type="ECO:0000313" key="7">
    <source>
        <dbReference type="EMBL" id="MBC5768868.1"/>
    </source>
</evidence>
<dbReference type="HAMAP" id="MF_00978">
    <property type="entry name" value="Bifunct_BirA"/>
    <property type="match status" value="1"/>
</dbReference>
<dbReference type="SUPFAM" id="SSF50037">
    <property type="entry name" value="C-terminal domain of transcriptional repressors"/>
    <property type="match status" value="1"/>
</dbReference>
<comment type="caution">
    <text evidence="7">The sequence shown here is derived from an EMBL/GenBank/DDBJ whole genome shotgun (WGS) entry which is preliminary data.</text>
</comment>
<dbReference type="GO" id="GO:0016740">
    <property type="term" value="F:transferase activity"/>
    <property type="evidence" value="ECO:0007669"/>
    <property type="project" value="UniProtKB-ARBA"/>
</dbReference>
<dbReference type="NCBIfam" id="TIGR00121">
    <property type="entry name" value="birA_ligase"/>
    <property type="match status" value="1"/>
</dbReference>
<evidence type="ECO:0000259" key="6">
    <source>
        <dbReference type="PROSITE" id="PS51733"/>
    </source>
</evidence>
<dbReference type="Gene3D" id="2.30.30.100">
    <property type="match status" value="1"/>
</dbReference>
<proteinExistence type="inferred from homology"/>
<dbReference type="Gene3D" id="1.10.10.10">
    <property type="entry name" value="Winged helix-like DNA-binding domain superfamily/Winged helix DNA-binding domain"/>
    <property type="match status" value="1"/>
</dbReference>
<keyword evidence="5" id="KW-0804">Transcription</keyword>
<feature type="domain" description="BPL/LPL catalytic" evidence="6">
    <location>
        <begin position="68"/>
        <end position="261"/>
    </location>
</feature>
<dbReference type="InterPro" id="IPR013196">
    <property type="entry name" value="HTH_11"/>
</dbReference>
<dbReference type="CDD" id="cd16442">
    <property type="entry name" value="BPL"/>
    <property type="match status" value="1"/>
</dbReference>
<dbReference type="GO" id="GO:0003677">
    <property type="term" value="F:DNA binding"/>
    <property type="evidence" value="ECO:0007669"/>
    <property type="project" value="UniProtKB-UniRule"/>
</dbReference>
<dbReference type="Pfam" id="PF02237">
    <property type="entry name" value="BPL_C"/>
    <property type="match status" value="1"/>
</dbReference>
<accession>A0A923MG05</accession>
<feature type="binding site" evidence="5">
    <location>
        <position position="186"/>
    </location>
    <ligand>
        <name>biotin</name>
        <dbReference type="ChEBI" id="CHEBI:57586"/>
    </ligand>
</feature>
<feature type="binding site" evidence="5">
    <location>
        <position position="115"/>
    </location>
    <ligand>
        <name>biotin</name>
        <dbReference type="ChEBI" id="CHEBI:57586"/>
    </ligand>
</feature>
<keyword evidence="1 5" id="KW-0436">Ligase</keyword>
<gene>
    <name evidence="5" type="primary">birA</name>
    <name evidence="7" type="ORF">H8Z83_00700</name>
</gene>
<dbReference type="InterPro" id="IPR036390">
    <property type="entry name" value="WH_DNA-bd_sf"/>
</dbReference>
<dbReference type="InterPro" id="IPR045864">
    <property type="entry name" value="aa-tRNA-synth_II/BPL/LPL"/>
</dbReference>
<dbReference type="GO" id="GO:0005524">
    <property type="term" value="F:ATP binding"/>
    <property type="evidence" value="ECO:0007669"/>
    <property type="project" value="UniProtKB-UniRule"/>
</dbReference>
<evidence type="ECO:0000256" key="2">
    <source>
        <dbReference type="ARBA" id="ARBA00022741"/>
    </source>
</evidence>
<comment type="similarity">
    <text evidence="5">Belongs to the biotin--protein ligase family.</text>
</comment>
<evidence type="ECO:0000313" key="8">
    <source>
        <dbReference type="Proteomes" id="UP000620327"/>
    </source>
</evidence>
<name>A0A923MG05_9FIRM</name>
<keyword evidence="5" id="KW-0805">Transcription regulation</keyword>
<keyword evidence="5" id="KW-0678">Repressor</keyword>
<feature type="DNA-binding region" description="H-T-H motif" evidence="5">
    <location>
        <begin position="20"/>
        <end position="39"/>
    </location>
</feature>
<dbReference type="Pfam" id="PF03099">
    <property type="entry name" value="BPL_LplA_LipB"/>
    <property type="match status" value="1"/>
</dbReference>
<dbReference type="EMBL" id="JACOQI010000001">
    <property type="protein sequence ID" value="MBC5768868.1"/>
    <property type="molecule type" value="Genomic_DNA"/>
</dbReference>
<feature type="binding site" evidence="5">
    <location>
        <begin position="91"/>
        <end position="93"/>
    </location>
    <ligand>
        <name>biotin</name>
        <dbReference type="ChEBI" id="CHEBI:57586"/>
    </ligand>
</feature>
<dbReference type="InterPro" id="IPR003142">
    <property type="entry name" value="BPL_C"/>
</dbReference>
<keyword evidence="5" id="KW-0238">DNA-binding</keyword>
<dbReference type="SUPFAM" id="SSF46785">
    <property type="entry name" value="Winged helix' DNA-binding domain"/>
    <property type="match status" value="1"/>
</dbReference>